<evidence type="ECO:0000313" key="4">
    <source>
        <dbReference type="Proteomes" id="UP000019376"/>
    </source>
</evidence>
<proteinExistence type="predicted"/>
<gene>
    <name evidence="3" type="ORF">PDE_09598</name>
</gene>
<dbReference type="HOGENOM" id="CLU_912477_0_0_1"/>
<evidence type="ECO:0000256" key="1">
    <source>
        <dbReference type="SAM" id="MobiDB-lite"/>
    </source>
</evidence>
<evidence type="ECO:0000313" key="3">
    <source>
        <dbReference type="EMBL" id="EPS34634.1"/>
    </source>
</evidence>
<dbReference type="AlphaFoldDB" id="S7ZW17"/>
<dbReference type="EMBL" id="KB644415">
    <property type="protein sequence ID" value="EPS34634.1"/>
    <property type="molecule type" value="Genomic_DNA"/>
</dbReference>
<feature type="chain" id="PRO_5004560094" evidence="2">
    <location>
        <begin position="26"/>
        <end position="305"/>
    </location>
</feature>
<feature type="compositionally biased region" description="Polar residues" evidence="1">
    <location>
        <begin position="154"/>
        <end position="183"/>
    </location>
</feature>
<evidence type="ECO:0000256" key="2">
    <source>
        <dbReference type="SAM" id="SignalP"/>
    </source>
</evidence>
<dbReference type="Proteomes" id="UP000019376">
    <property type="component" value="Unassembled WGS sequence"/>
</dbReference>
<dbReference type="STRING" id="933388.S7ZW17"/>
<accession>S7ZW17</accession>
<protein>
    <submittedName>
        <fullName evidence="3">Uncharacterized protein</fullName>
    </submittedName>
</protein>
<feature type="signal peptide" evidence="2">
    <location>
        <begin position="1"/>
        <end position="25"/>
    </location>
</feature>
<reference evidence="3 4" key="1">
    <citation type="journal article" date="2013" name="PLoS ONE">
        <title>Genomic and secretomic analyses reveal unique features of the lignocellulolytic enzyme system of Penicillium decumbens.</title>
        <authorList>
            <person name="Liu G."/>
            <person name="Zhang L."/>
            <person name="Wei X."/>
            <person name="Zou G."/>
            <person name="Qin Y."/>
            <person name="Ma L."/>
            <person name="Li J."/>
            <person name="Zheng H."/>
            <person name="Wang S."/>
            <person name="Wang C."/>
            <person name="Xun L."/>
            <person name="Zhao G.-P."/>
            <person name="Zhou Z."/>
            <person name="Qu Y."/>
        </authorList>
    </citation>
    <scope>NUCLEOTIDE SEQUENCE [LARGE SCALE GENOMIC DNA]</scope>
    <source>
        <strain evidence="4">114-2 / CGMCC 5302</strain>
    </source>
</reference>
<feature type="compositionally biased region" description="Polar residues" evidence="1">
    <location>
        <begin position="191"/>
        <end position="215"/>
    </location>
</feature>
<feature type="region of interest" description="Disordered" evidence="1">
    <location>
        <begin position="154"/>
        <end position="215"/>
    </location>
</feature>
<keyword evidence="2" id="KW-0732">Signal</keyword>
<sequence>MSSKTFTVSAALCLALVFSPTTALAAPQMDDFPFSGSDPTQHMTSTGDSETDAGLGYNIGIPDGPSFHFGAGFHQKSRAGSCDASASKDVNAGMGYGASIPDGPSAGFGAGVQDSRSGDDCSETETPEVIETVTRTATASTEVVVVTVTAEMSTRTESMSGPSITTSEIDDMPSTSTKTSEMASVTKESEVPSNTENQVTPFETSSPIITGDNNPMNNSPMVLPLTNTISMTTSIATAIAIPIPLYTPTAQIPMHSTPMVQNSAPTGPSRAQPVFNSAPSFAAPQISLMATTVSLLLLTAGMVFY</sequence>
<dbReference type="OrthoDB" id="4510425at2759"/>
<organism evidence="3 4">
    <name type="scientific">Penicillium oxalicum (strain 114-2 / CGMCC 5302)</name>
    <name type="common">Penicillium decumbens</name>
    <dbReference type="NCBI Taxonomy" id="933388"/>
    <lineage>
        <taxon>Eukaryota</taxon>
        <taxon>Fungi</taxon>
        <taxon>Dikarya</taxon>
        <taxon>Ascomycota</taxon>
        <taxon>Pezizomycotina</taxon>
        <taxon>Eurotiomycetes</taxon>
        <taxon>Eurotiomycetidae</taxon>
        <taxon>Eurotiales</taxon>
        <taxon>Aspergillaceae</taxon>
        <taxon>Penicillium</taxon>
    </lineage>
</organism>
<keyword evidence="4" id="KW-1185">Reference proteome</keyword>
<name>S7ZW17_PENO1</name>